<feature type="domain" description="DUF2510" evidence="1">
    <location>
        <begin position="4"/>
        <end position="36"/>
    </location>
</feature>
<dbReference type="RefSeq" id="WP_220164915.1">
    <property type="nucleotide sequence ID" value="NZ_JAIBOA010000004.1"/>
</dbReference>
<protein>
    <submittedName>
        <fullName evidence="2">DUF2510 domain-containing protein</fullName>
    </submittedName>
</protein>
<name>A0ABS7FQ22_9ACTN</name>
<dbReference type="InterPro" id="IPR018929">
    <property type="entry name" value="DUF2510"/>
</dbReference>
<keyword evidence="3" id="KW-1185">Reference proteome</keyword>
<evidence type="ECO:0000313" key="3">
    <source>
        <dbReference type="Proteomes" id="UP000774570"/>
    </source>
</evidence>
<proteinExistence type="predicted"/>
<evidence type="ECO:0000313" key="2">
    <source>
        <dbReference type="EMBL" id="MBW8482411.1"/>
    </source>
</evidence>
<evidence type="ECO:0000259" key="1">
    <source>
        <dbReference type="Pfam" id="PF10708"/>
    </source>
</evidence>
<reference evidence="2 3" key="1">
    <citation type="submission" date="2021-07" db="EMBL/GenBank/DDBJ databases">
        <title>Actinomadura sp. PM05-2 isolated from lichen.</title>
        <authorList>
            <person name="Somphong A."/>
            <person name="Phongsopitanun W."/>
            <person name="Tanasupawat S."/>
            <person name="Peongsungnone V."/>
        </authorList>
    </citation>
    <scope>NUCLEOTIDE SEQUENCE [LARGE SCALE GENOMIC DNA]</scope>
    <source>
        <strain evidence="2 3">PM05-2</strain>
    </source>
</reference>
<gene>
    <name evidence="2" type="ORF">K1Y72_08560</name>
</gene>
<organism evidence="2 3">
    <name type="scientific">Actinomadura parmotrematis</name>
    <dbReference type="NCBI Taxonomy" id="2864039"/>
    <lineage>
        <taxon>Bacteria</taxon>
        <taxon>Bacillati</taxon>
        <taxon>Actinomycetota</taxon>
        <taxon>Actinomycetes</taxon>
        <taxon>Streptosporangiales</taxon>
        <taxon>Thermomonosporaceae</taxon>
        <taxon>Actinomadura</taxon>
    </lineage>
</organism>
<dbReference type="EMBL" id="JAIBOA010000004">
    <property type="protein sequence ID" value="MBW8482411.1"/>
    <property type="molecule type" value="Genomic_DNA"/>
</dbReference>
<dbReference type="Pfam" id="PF10708">
    <property type="entry name" value="DUF2510"/>
    <property type="match status" value="1"/>
</dbReference>
<dbReference type="Proteomes" id="UP000774570">
    <property type="component" value="Unassembled WGS sequence"/>
</dbReference>
<sequence length="229" mass="25423">MTQPGWYDDPHGGGELRWWDGSAWTGHTQARPQQQSPPRQQRGAVVVDERIQGRPTYADEATVACEGRSIELAQVEWVRYWVTEHKRVGPLSWSSTVQTDYHFEVGRYPLMKAPLVALAFAKGFTSHETQVYERLVDLSRRVVEPRLLAETAARVDAGGTAELGAGVRVGAAGVQGGGVGLAWDEVAGTSVENGFVWVYKKDVRKPVLKVPLHNPNTVLIPPVLDRYRR</sequence>
<accession>A0ABS7FQ22</accession>
<comment type="caution">
    <text evidence="2">The sequence shown here is derived from an EMBL/GenBank/DDBJ whole genome shotgun (WGS) entry which is preliminary data.</text>
</comment>